<evidence type="ECO:0000313" key="1">
    <source>
        <dbReference type="EMBL" id="KAI9903972.1"/>
    </source>
</evidence>
<name>A0ACC0VBZ7_9HYPO</name>
<reference evidence="1" key="1">
    <citation type="submission" date="2022-10" db="EMBL/GenBank/DDBJ databases">
        <title>Complete Genome of Trichothecium roseum strain YXFP-22015, a Plant Pathogen Isolated from Citrus.</title>
        <authorList>
            <person name="Wang Y."/>
            <person name="Zhu L."/>
        </authorList>
    </citation>
    <scope>NUCLEOTIDE SEQUENCE</scope>
    <source>
        <strain evidence="1">YXFP-22015</strain>
    </source>
</reference>
<evidence type="ECO:0000313" key="2">
    <source>
        <dbReference type="Proteomes" id="UP001163324"/>
    </source>
</evidence>
<gene>
    <name evidence="1" type="ORF">N3K66_000501</name>
</gene>
<sequence>MAQDSDKPTSADKGKGKAVEKPADEKPVANGKSKDDAEKKDEEELNEEDQQLKNELDMMVERLTESNKDLYKPALEGMATSIKTSTSSMTAVPKPLKFLRPHYETLTKLYDEWPEGDDKNSLADVLSVIGMTFSDEDRQDTLKYRLLAPSSDVISWGHEYVRHLALEIGEVFGKRIAADEPTKDLVDLALVLVPQFIKSNQEADAVDLMSELEIIEDIPKYVDAETYSRVCLYMVSMVNLLTYPDNELFLRTAHNIYLEHKQLTQAMVIAIRLNDVELINSDYEKTDDPSLRKQLGFLIARQKICLNLNSDRDERPEEEIDCLSNIRLPEYFTSLGKELNILDPKSTEDIYKSHLESSRVAGMTNLDSARHNLAAGMVNAFVNAGFRNDKMMMVDGENESWVWKTKGEGQLSMVASMGTLMMWDIENGLDKVDKYTDVEEPEIVAGAMLAIGIMNSGVRIDSEPSLALLGDTDKLENPNPLIRTAAIMGLGLSFAGSYKEDAVELLLPLISDSSQDMQISAMAALACGFICVGSSDSEITEAIVTTLMDDDRQKQLTDKWTRFLALGLGLLFFGKQEEVDVILETLKAIDHPMAKSTAILAEICAWAGTGAVLKIQELLHICNEHFEESDDKKGDELQQAYAVLGIALVAMGEDIGQEMVLRQFGHLMHYGEANIRKAVPLAMGLISPSNPQMKVYDTLSRYSHDNDQEVAINAIFAMGILGAGTNNARLAQLLRQLASYYHRDQDALFMVRIAQGLLHMGKGTLSLHPFHTDRQVLSRVSAAGLLSTMIAMIDPKEFITGNSHYLLYFLVTAMYPRFLVTLDENLKPLKVNVRVGQAVDVVGQAGRPKTITGWQTQSTPVLLAHGERAELEDEEYISLNSTLEGLVILRKNPEWEGAQ</sequence>
<dbReference type="Proteomes" id="UP001163324">
    <property type="component" value="Chromosome 1"/>
</dbReference>
<keyword evidence="2" id="KW-1185">Reference proteome</keyword>
<proteinExistence type="predicted"/>
<accession>A0ACC0VBZ7</accession>
<comment type="caution">
    <text evidence="1">The sequence shown here is derived from an EMBL/GenBank/DDBJ whole genome shotgun (WGS) entry which is preliminary data.</text>
</comment>
<organism evidence="1 2">
    <name type="scientific">Trichothecium roseum</name>
    <dbReference type="NCBI Taxonomy" id="47278"/>
    <lineage>
        <taxon>Eukaryota</taxon>
        <taxon>Fungi</taxon>
        <taxon>Dikarya</taxon>
        <taxon>Ascomycota</taxon>
        <taxon>Pezizomycotina</taxon>
        <taxon>Sordariomycetes</taxon>
        <taxon>Hypocreomycetidae</taxon>
        <taxon>Hypocreales</taxon>
        <taxon>Hypocreales incertae sedis</taxon>
        <taxon>Trichothecium</taxon>
    </lineage>
</organism>
<dbReference type="EMBL" id="CM047940">
    <property type="protein sequence ID" value="KAI9903972.1"/>
    <property type="molecule type" value="Genomic_DNA"/>
</dbReference>
<protein>
    <submittedName>
        <fullName evidence="1">Uncharacterized protein</fullName>
    </submittedName>
</protein>